<accession>A0A5B8VYW2</accession>
<keyword evidence="1" id="KW-0472">Membrane</keyword>
<dbReference type="EMBL" id="CP042437">
    <property type="protein sequence ID" value="QEC76649.1"/>
    <property type="molecule type" value="Genomic_DNA"/>
</dbReference>
<sequence>MTPGLILYKRFNDAALANALVDVLEEGDIEYDMEESTPSFDPGFRSNDLTVEYSIKINPGDFERANQLLNDKEQENVNHVDKDHYLFDFTDAELTDVLAKADEWSPFDYQLARKILIDRGVAISENVLSDLKSDRLEELRKPEKPQNAWIIFGYIISFAGGVFGIFIGWHLSHYKKTLPDGEQVYGYDENDRKQGERIYYLSIAVFVLAIIYRIAPAFTGN</sequence>
<organism evidence="2 3">
    <name type="scientific">Mucilaginibacter ginsenosidivorax</name>
    <dbReference type="NCBI Taxonomy" id="862126"/>
    <lineage>
        <taxon>Bacteria</taxon>
        <taxon>Pseudomonadati</taxon>
        <taxon>Bacteroidota</taxon>
        <taxon>Sphingobacteriia</taxon>
        <taxon>Sphingobacteriales</taxon>
        <taxon>Sphingobacteriaceae</taxon>
        <taxon>Mucilaginibacter</taxon>
    </lineage>
</organism>
<evidence type="ECO:0000256" key="1">
    <source>
        <dbReference type="SAM" id="Phobius"/>
    </source>
</evidence>
<feature type="transmembrane region" description="Helical" evidence="1">
    <location>
        <begin position="149"/>
        <end position="171"/>
    </location>
</feature>
<dbReference type="KEGG" id="mgk:FSB76_12065"/>
<gene>
    <name evidence="2" type="ORF">FSB76_12065</name>
</gene>
<dbReference type="Proteomes" id="UP000321362">
    <property type="component" value="Chromosome"/>
</dbReference>
<reference evidence="2 3" key="1">
    <citation type="journal article" date="2013" name="J. Microbiol.">
        <title>Mucilaginibacter ginsenosidivorax sp. nov., with ginsenoside converting activity isolated from sediment.</title>
        <authorList>
            <person name="Kim J.K."/>
            <person name="Choi T.E."/>
            <person name="Liu Q.M."/>
            <person name="Park H.Y."/>
            <person name="Yi T.H."/>
            <person name="Yoon M.H."/>
            <person name="Kim S.C."/>
            <person name="Im W.T."/>
        </authorList>
    </citation>
    <scope>NUCLEOTIDE SEQUENCE [LARGE SCALE GENOMIC DNA]</scope>
    <source>
        <strain evidence="2 3">KHI28</strain>
    </source>
</reference>
<evidence type="ECO:0000313" key="3">
    <source>
        <dbReference type="Proteomes" id="UP000321362"/>
    </source>
</evidence>
<keyword evidence="1" id="KW-0812">Transmembrane</keyword>
<name>A0A5B8VYW2_9SPHI</name>
<proteinExistence type="predicted"/>
<dbReference type="AlphaFoldDB" id="A0A5B8VYW2"/>
<evidence type="ECO:0000313" key="2">
    <source>
        <dbReference type="EMBL" id="QEC76649.1"/>
    </source>
</evidence>
<feature type="transmembrane region" description="Helical" evidence="1">
    <location>
        <begin position="198"/>
        <end position="215"/>
    </location>
</feature>
<keyword evidence="1" id="KW-1133">Transmembrane helix</keyword>
<keyword evidence="3" id="KW-1185">Reference proteome</keyword>
<dbReference type="OrthoDB" id="9814194at2"/>
<dbReference type="RefSeq" id="WP_147053819.1">
    <property type="nucleotide sequence ID" value="NZ_CP042437.1"/>
</dbReference>
<protein>
    <submittedName>
        <fullName evidence="2">Uncharacterized protein</fullName>
    </submittedName>
</protein>